<dbReference type="Gene3D" id="3.40.50.1820">
    <property type="entry name" value="alpha/beta hydrolase"/>
    <property type="match status" value="1"/>
</dbReference>
<dbReference type="Proteomes" id="UP000673375">
    <property type="component" value="Unassembled WGS sequence"/>
</dbReference>
<proteinExistence type="predicted"/>
<evidence type="ECO:0000259" key="1">
    <source>
        <dbReference type="Pfam" id="PF12146"/>
    </source>
</evidence>
<dbReference type="InterPro" id="IPR022742">
    <property type="entry name" value="Hydrolase_4"/>
</dbReference>
<dbReference type="GO" id="GO:0016787">
    <property type="term" value="F:hydrolase activity"/>
    <property type="evidence" value="ECO:0007669"/>
    <property type="project" value="UniProtKB-KW"/>
</dbReference>
<dbReference type="RefSeq" id="WP_209558131.1">
    <property type="nucleotide sequence ID" value="NZ_JAEDXU010000007.1"/>
</dbReference>
<comment type="caution">
    <text evidence="2">The sequence shown here is derived from an EMBL/GenBank/DDBJ whole genome shotgun (WGS) entry which is preliminary data.</text>
</comment>
<dbReference type="SUPFAM" id="SSF53474">
    <property type="entry name" value="alpha/beta-Hydrolases"/>
    <property type="match status" value="1"/>
</dbReference>
<organism evidence="2 3">
    <name type="scientific">Enterococcus larvae</name>
    <dbReference type="NCBI Taxonomy" id="2794352"/>
    <lineage>
        <taxon>Bacteria</taxon>
        <taxon>Bacillati</taxon>
        <taxon>Bacillota</taxon>
        <taxon>Bacilli</taxon>
        <taxon>Lactobacillales</taxon>
        <taxon>Enterococcaceae</taxon>
        <taxon>Enterococcus</taxon>
    </lineage>
</organism>
<keyword evidence="3" id="KW-1185">Reference proteome</keyword>
<protein>
    <submittedName>
        <fullName evidence="2">Alpha/beta hydrolase</fullName>
    </submittedName>
</protein>
<dbReference type="PIRSF" id="PIRSF017388">
    <property type="entry name" value="Esterase_lipase"/>
    <property type="match status" value="1"/>
</dbReference>
<evidence type="ECO:0000313" key="3">
    <source>
        <dbReference type="Proteomes" id="UP000673375"/>
    </source>
</evidence>
<sequence length="237" mass="27385">MKDRALLIIHGFGGDEQEILYLHRYLQRQAMDSFWIRLTGHGEEKQVFAQATYLDWLNDVEEKIIELEQEYEHITCIGFSMGGLLTIQQSHRVSVDQIVLCSTPIHLYNFPVIFYDISHGLFSKDKERLNYYFQSTGTPFKACLQFLKLLSLTKKQLKSGLKEELKTNMLILQNKRDETTHVKSADYLWKSSDGKASVRLYEGGTHQLFLGENKERAVTDMVDFIVEKSSSLNSAAY</sequence>
<feature type="domain" description="Serine aminopeptidase S33" evidence="1">
    <location>
        <begin position="4"/>
        <end position="105"/>
    </location>
</feature>
<name>A0ABS4CNL3_9ENTE</name>
<reference evidence="2 3" key="1">
    <citation type="submission" date="2020-12" db="EMBL/GenBank/DDBJ databases">
        <title>Vagococcus allomyrinae sp. nov. and Enterococcus lavae sp. nov., isolated from the larvae of Allomyrina dichotoma.</title>
        <authorList>
            <person name="Lee S.D."/>
        </authorList>
    </citation>
    <scope>NUCLEOTIDE SEQUENCE [LARGE SCALE GENOMIC DNA]</scope>
    <source>
        <strain evidence="2 3">BWM-S5</strain>
    </source>
</reference>
<dbReference type="InterPro" id="IPR012354">
    <property type="entry name" value="Esterase_lipase"/>
</dbReference>
<keyword evidence="2" id="KW-0378">Hydrolase</keyword>
<evidence type="ECO:0000313" key="2">
    <source>
        <dbReference type="EMBL" id="MBP1047349.1"/>
    </source>
</evidence>
<accession>A0ABS4CNL3</accession>
<gene>
    <name evidence="2" type="ORF">I6N96_13780</name>
</gene>
<dbReference type="EMBL" id="JAEDXU010000007">
    <property type="protein sequence ID" value="MBP1047349.1"/>
    <property type="molecule type" value="Genomic_DNA"/>
</dbReference>
<dbReference type="Pfam" id="PF12146">
    <property type="entry name" value="Hydrolase_4"/>
    <property type="match status" value="1"/>
</dbReference>
<dbReference type="InterPro" id="IPR029058">
    <property type="entry name" value="AB_hydrolase_fold"/>
</dbReference>